<evidence type="ECO:0000313" key="2">
    <source>
        <dbReference type="Proteomes" id="UP000799754"/>
    </source>
</evidence>
<sequence>MRLSTIYSVFLTVLAIGVGASPVLISSSVEVIGTDVPHEFNPRAAPADPAPIAKAPAVKAPAAVVPSKTKRYEEAVAAAAKANKQLVPGNWYVFTLEWDLPAAVEGTFESKTELQKLQQKLGFEHVAVAAGQIIEKKTGRGKNEKIDLDFDAYFMDLMKDEDVVTSILRGPKRIDPNTPLKKGQTLVWSKQTTAAKGALSNMSKVGKAYFQEAGHQKYDVDSNNCATFRDAVLPKF</sequence>
<protein>
    <submittedName>
        <fullName evidence="1">Uncharacterized protein</fullName>
    </submittedName>
</protein>
<keyword evidence="2" id="KW-1185">Reference proteome</keyword>
<comment type="caution">
    <text evidence="1">The sequence shown here is derived from an EMBL/GenBank/DDBJ whole genome shotgun (WGS) entry which is preliminary data.</text>
</comment>
<proteinExistence type="predicted"/>
<name>A0ACB6S9M0_9PLEO</name>
<dbReference type="EMBL" id="MU006706">
    <property type="protein sequence ID" value="KAF2630901.1"/>
    <property type="molecule type" value="Genomic_DNA"/>
</dbReference>
<reference evidence="1" key="1">
    <citation type="journal article" date="2020" name="Stud. Mycol.">
        <title>101 Dothideomycetes genomes: a test case for predicting lifestyles and emergence of pathogens.</title>
        <authorList>
            <person name="Haridas S."/>
            <person name="Albert R."/>
            <person name="Binder M."/>
            <person name="Bloem J."/>
            <person name="Labutti K."/>
            <person name="Salamov A."/>
            <person name="Andreopoulos B."/>
            <person name="Baker S."/>
            <person name="Barry K."/>
            <person name="Bills G."/>
            <person name="Bluhm B."/>
            <person name="Cannon C."/>
            <person name="Castanera R."/>
            <person name="Culley D."/>
            <person name="Daum C."/>
            <person name="Ezra D."/>
            <person name="Gonzalez J."/>
            <person name="Henrissat B."/>
            <person name="Kuo A."/>
            <person name="Liang C."/>
            <person name="Lipzen A."/>
            <person name="Lutzoni F."/>
            <person name="Magnuson J."/>
            <person name="Mondo S."/>
            <person name="Nolan M."/>
            <person name="Ohm R."/>
            <person name="Pangilinan J."/>
            <person name="Park H.-J."/>
            <person name="Ramirez L."/>
            <person name="Alfaro M."/>
            <person name="Sun H."/>
            <person name="Tritt A."/>
            <person name="Yoshinaga Y."/>
            <person name="Zwiers L.-H."/>
            <person name="Turgeon B."/>
            <person name="Goodwin S."/>
            <person name="Spatafora J."/>
            <person name="Crous P."/>
            <person name="Grigoriev I."/>
        </authorList>
    </citation>
    <scope>NUCLEOTIDE SEQUENCE</scope>
    <source>
        <strain evidence="1">CBS 525.71</strain>
    </source>
</reference>
<accession>A0ACB6S9M0</accession>
<dbReference type="Proteomes" id="UP000799754">
    <property type="component" value="Unassembled WGS sequence"/>
</dbReference>
<evidence type="ECO:0000313" key="1">
    <source>
        <dbReference type="EMBL" id="KAF2630901.1"/>
    </source>
</evidence>
<gene>
    <name evidence="1" type="ORF">BU25DRAFT_408167</name>
</gene>
<organism evidence="1 2">
    <name type="scientific">Macroventuria anomochaeta</name>
    <dbReference type="NCBI Taxonomy" id="301207"/>
    <lineage>
        <taxon>Eukaryota</taxon>
        <taxon>Fungi</taxon>
        <taxon>Dikarya</taxon>
        <taxon>Ascomycota</taxon>
        <taxon>Pezizomycotina</taxon>
        <taxon>Dothideomycetes</taxon>
        <taxon>Pleosporomycetidae</taxon>
        <taxon>Pleosporales</taxon>
        <taxon>Pleosporineae</taxon>
        <taxon>Didymellaceae</taxon>
        <taxon>Macroventuria</taxon>
    </lineage>
</organism>